<comment type="caution">
    <text evidence="1">The sequence shown here is derived from an EMBL/GenBank/DDBJ whole genome shotgun (WGS) entry which is preliminary data.</text>
</comment>
<protein>
    <submittedName>
        <fullName evidence="1">Uncharacterized protein</fullName>
    </submittedName>
</protein>
<evidence type="ECO:0000313" key="1">
    <source>
        <dbReference type="EMBL" id="KAL0295350.1"/>
    </source>
</evidence>
<reference evidence="1" key="2">
    <citation type="journal article" date="2024" name="Plant">
        <title>Genomic evolution and insights into agronomic trait innovations of Sesamum species.</title>
        <authorList>
            <person name="Miao H."/>
            <person name="Wang L."/>
            <person name="Qu L."/>
            <person name="Liu H."/>
            <person name="Sun Y."/>
            <person name="Le M."/>
            <person name="Wang Q."/>
            <person name="Wei S."/>
            <person name="Zheng Y."/>
            <person name="Lin W."/>
            <person name="Duan Y."/>
            <person name="Cao H."/>
            <person name="Xiong S."/>
            <person name="Wang X."/>
            <person name="Wei L."/>
            <person name="Li C."/>
            <person name="Ma Q."/>
            <person name="Ju M."/>
            <person name="Zhao R."/>
            <person name="Li G."/>
            <person name="Mu C."/>
            <person name="Tian Q."/>
            <person name="Mei H."/>
            <person name="Zhang T."/>
            <person name="Gao T."/>
            <person name="Zhang H."/>
        </authorList>
    </citation>
    <scope>NUCLEOTIDE SEQUENCE</scope>
    <source>
        <strain evidence="1">G02</strain>
    </source>
</reference>
<proteinExistence type="predicted"/>
<dbReference type="AlphaFoldDB" id="A0AAW2JLM6"/>
<accession>A0AAW2JLM6</accession>
<dbReference type="InterPro" id="IPR036691">
    <property type="entry name" value="Endo/exonu/phosph_ase_sf"/>
</dbReference>
<gene>
    <name evidence="1" type="ORF">Sradi_6840300</name>
</gene>
<organism evidence="1">
    <name type="scientific">Sesamum radiatum</name>
    <name type="common">Black benniseed</name>
    <dbReference type="NCBI Taxonomy" id="300843"/>
    <lineage>
        <taxon>Eukaryota</taxon>
        <taxon>Viridiplantae</taxon>
        <taxon>Streptophyta</taxon>
        <taxon>Embryophyta</taxon>
        <taxon>Tracheophyta</taxon>
        <taxon>Spermatophyta</taxon>
        <taxon>Magnoliopsida</taxon>
        <taxon>eudicotyledons</taxon>
        <taxon>Gunneridae</taxon>
        <taxon>Pentapetalae</taxon>
        <taxon>asterids</taxon>
        <taxon>lamiids</taxon>
        <taxon>Lamiales</taxon>
        <taxon>Pedaliaceae</taxon>
        <taxon>Sesamum</taxon>
    </lineage>
</organism>
<dbReference type="SUPFAM" id="SSF56219">
    <property type="entry name" value="DNase I-like"/>
    <property type="match status" value="1"/>
</dbReference>
<reference evidence="1" key="1">
    <citation type="submission" date="2020-06" db="EMBL/GenBank/DDBJ databases">
        <authorList>
            <person name="Li T."/>
            <person name="Hu X."/>
            <person name="Zhang T."/>
            <person name="Song X."/>
            <person name="Zhang H."/>
            <person name="Dai N."/>
            <person name="Sheng W."/>
            <person name="Hou X."/>
            <person name="Wei L."/>
        </authorList>
    </citation>
    <scope>NUCLEOTIDE SEQUENCE</scope>
    <source>
        <strain evidence="1">G02</strain>
        <tissue evidence="1">Leaf</tissue>
    </source>
</reference>
<sequence>MSMSLVAEVLRLTLPWRISGSALLMLAWCIPLSRAAHLHGIIAARVRSLWRRLDRALVNPTWFTQWPQTTYFCGLPRTSDHSPIILRASDRRAGRDDLLLQLVQCCRITYCKAVQVEAAMFRQRAKLKWVQDGDHAQRCFSARLILAGRGKGFIKFCPPTEPQQQSRTRWRPSSLIFFRLCWEVHGRGGP</sequence>
<dbReference type="EMBL" id="JACGWJ010000051">
    <property type="protein sequence ID" value="KAL0295350.1"/>
    <property type="molecule type" value="Genomic_DNA"/>
</dbReference>
<name>A0AAW2JLM6_SESRA</name>